<evidence type="ECO:0000259" key="13">
    <source>
        <dbReference type="Pfam" id="PF02875"/>
    </source>
</evidence>
<comment type="caution">
    <text evidence="15">The sequence shown here is derived from an EMBL/GenBank/DDBJ whole genome shotgun (WGS) entry which is preliminary data.</text>
</comment>
<comment type="catalytic activity">
    <reaction evidence="10 11">
        <text>D-alanyl-D-alanine + UDP-N-acetyl-alpha-D-muramoyl-L-alanyl-gamma-D-glutamyl-meso-2,6-diaminopimelate + ATP = UDP-N-acetyl-alpha-D-muramoyl-L-alanyl-gamma-D-glutamyl-meso-2,6-diaminopimeloyl-D-alanyl-D-alanine + ADP + phosphate + H(+)</text>
        <dbReference type="Rhea" id="RHEA:28374"/>
        <dbReference type="ChEBI" id="CHEBI:15378"/>
        <dbReference type="ChEBI" id="CHEBI:30616"/>
        <dbReference type="ChEBI" id="CHEBI:43474"/>
        <dbReference type="ChEBI" id="CHEBI:57822"/>
        <dbReference type="ChEBI" id="CHEBI:61386"/>
        <dbReference type="ChEBI" id="CHEBI:83905"/>
        <dbReference type="ChEBI" id="CHEBI:456216"/>
        <dbReference type="EC" id="6.3.2.10"/>
    </reaction>
</comment>
<evidence type="ECO:0000256" key="4">
    <source>
        <dbReference type="ARBA" id="ARBA00022741"/>
    </source>
</evidence>
<reference evidence="15 16" key="1">
    <citation type="journal article" date="1979" name="Int. J. Syst. Evol. Microbiol.">
        <title>Bacillus globisporus subsp. marinus subsp. nov.</title>
        <authorList>
            <person name="Liu H."/>
        </authorList>
    </citation>
    <scope>NUCLEOTIDE SEQUENCE [LARGE SCALE GENOMIC DNA]</scope>
    <source>
        <strain evidence="15 16">DSM 1297</strain>
    </source>
</reference>
<evidence type="ECO:0000256" key="9">
    <source>
        <dbReference type="ARBA" id="ARBA00023316"/>
    </source>
</evidence>
<keyword evidence="9 10" id="KW-0961">Cell wall biogenesis/degradation</keyword>
<dbReference type="GO" id="GO:0047480">
    <property type="term" value="F:UDP-N-acetylmuramoyl-tripeptide-D-alanyl-D-alanine ligase activity"/>
    <property type="evidence" value="ECO:0007669"/>
    <property type="project" value="UniProtKB-EC"/>
</dbReference>
<dbReference type="InterPro" id="IPR005863">
    <property type="entry name" value="UDP-N-AcMur_synth"/>
</dbReference>
<keyword evidence="16" id="KW-1185">Reference proteome</keyword>
<evidence type="ECO:0000256" key="10">
    <source>
        <dbReference type="HAMAP-Rule" id="MF_02019"/>
    </source>
</evidence>
<dbReference type="InterPro" id="IPR013221">
    <property type="entry name" value="Mur_ligase_cen"/>
</dbReference>
<dbReference type="Gene3D" id="3.90.190.20">
    <property type="entry name" value="Mur ligase, C-terminal domain"/>
    <property type="match status" value="1"/>
</dbReference>
<evidence type="ECO:0000259" key="14">
    <source>
        <dbReference type="Pfam" id="PF08245"/>
    </source>
</evidence>
<dbReference type="EMBL" id="JBFMIA010000021">
    <property type="protein sequence ID" value="MEW9503050.1"/>
    <property type="molecule type" value="Genomic_DNA"/>
</dbReference>
<feature type="domain" description="Mur ligase C-terminal" evidence="13">
    <location>
        <begin position="318"/>
        <end position="445"/>
    </location>
</feature>
<evidence type="ECO:0000313" key="16">
    <source>
        <dbReference type="Proteomes" id="UP001556040"/>
    </source>
</evidence>
<comment type="pathway">
    <text evidence="10 11">Cell wall biogenesis; peptidoglycan biosynthesis.</text>
</comment>
<dbReference type="RefSeq" id="WP_367780539.1">
    <property type="nucleotide sequence ID" value="NZ_JBFMIA010000021.1"/>
</dbReference>
<dbReference type="Pfam" id="PF02875">
    <property type="entry name" value="Mur_ligase_C"/>
    <property type="match status" value="1"/>
</dbReference>
<dbReference type="InterPro" id="IPR004101">
    <property type="entry name" value="Mur_ligase_C"/>
</dbReference>
<accession>A0ABV3Q6R7</accession>
<comment type="subcellular location">
    <subcellularLocation>
        <location evidence="10 11">Cytoplasm</location>
    </subcellularLocation>
</comment>
<evidence type="ECO:0000256" key="7">
    <source>
        <dbReference type="ARBA" id="ARBA00022984"/>
    </source>
</evidence>
<dbReference type="Gene3D" id="3.40.1190.10">
    <property type="entry name" value="Mur-like, catalytic domain"/>
    <property type="match status" value="1"/>
</dbReference>
<evidence type="ECO:0000256" key="11">
    <source>
        <dbReference type="RuleBase" id="RU004136"/>
    </source>
</evidence>
<keyword evidence="3 10" id="KW-0132">Cell division</keyword>
<dbReference type="Pfam" id="PF08245">
    <property type="entry name" value="Mur_ligase_M"/>
    <property type="match status" value="1"/>
</dbReference>
<feature type="domain" description="Mur ligase N-terminal catalytic" evidence="12">
    <location>
        <begin position="28"/>
        <end position="99"/>
    </location>
</feature>
<protein>
    <recommendedName>
        <fullName evidence="10 11">UDP-N-acetylmuramoyl-tripeptide--D-alanyl-D-alanine ligase</fullName>
        <ecNumber evidence="10 11">6.3.2.10</ecNumber>
    </recommendedName>
    <alternativeName>
        <fullName evidence="10">D-alanyl-D-alanine-adding enzyme</fullName>
    </alternativeName>
</protein>
<comment type="function">
    <text evidence="10 11">Involved in cell wall formation. Catalyzes the final step in the synthesis of UDP-N-acetylmuramoyl-pentapeptide, the precursor of murein.</text>
</comment>
<dbReference type="Proteomes" id="UP001556040">
    <property type="component" value="Unassembled WGS sequence"/>
</dbReference>
<dbReference type="SUPFAM" id="SSF53244">
    <property type="entry name" value="MurD-like peptide ligases, peptide-binding domain"/>
    <property type="match status" value="1"/>
</dbReference>
<dbReference type="PANTHER" id="PTHR43024:SF1">
    <property type="entry name" value="UDP-N-ACETYLMURAMOYL-TRIPEPTIDE--D-ALANYL-D-ALANINE LIGASE"/>
    <property type="match status" value="1"/>
</dbReference>
<keyword evidence="4 10" id="KW-0547">Nucleotide-binding</keyword>
<evidence type="ECO:0000256" key="2">
    <source>
        <dbReference type="ARBA" id="ARBA00022598"/>
    </source>
</evidence>
<dbReference type="SUPFAM" id="SSF63418">
    <property type="entry name" value="MurE/MurF N-terminal domain"/>
    <property type="match status" value="1"/>
</dbReference>
<feature type="binding site" evidence="10">
    <location>
        <begin position="112"/>
        <end position="118"/>
    </location>
    <ligand>
        <name>ATP</name>
        <dbReference type="ChEBI" id="CHEBI:30616"/>
    </ligand>
</feature>
<keyword evidence="7 10" id="KW-0573">Peptidoglycan synthesis</keyword>
<evidence type="ECO:0000256" key="5">
    <source>
        <dbReference type="ARBA" id="ARBA00022840"/>
    </source>
</evidence>
<evidence type="ECO:0000256" key="8">
    <source>
        <dbReference type="ARBA" id="ARBA00023306"/>
    </source>
</evidence>
<name>A0ABV3Q6R7_9BACL</name>
<dbReference type="InterPro" id="IPR000713">
    <property type="entry name" value="Mur_ligase_N"/>
</dbReference>
<feature type="domain" description="Mur ligase central" evidence="14">
    <location>
        <begin position="110"/>
        <end position="294"/>
    </location>
</feature>
<keyword evidence="8 10" id="KW-0131">Cell cycle</keyword>
<keyword evidence="6 10" id="KW-0133">Cell shape</keyword>
<organism evidence="15 16">
    <name type="scientific">Jeotgalibacillus marinus</name>
    <dbReference type="NCBI Taxonomy" id="86667"/>
    <lineage>
        <taxon>Bacteria</taxon>
        <taxon>Bacillati</taxon>
        <taxon>Bacillota</taxon>
        <taxon>Bacilli</taxon>
        <taxon>Bacillales</taxon>
        <taxon>Caryophanaceae</taxon>
        <taxon>Jeotgalibacillus</taxon>
    </lineage>
</organism>
<dbReference type="InterPro" id="IPR035911">
    <property type="entry name" value="MurE/MurF_N"/>
</dbReference>
<keyword evidence="2 10" id="KW-0436">Ligase</keyword>
<evidence type="ECO:0000256" key="1">
    <source>
        <dbReference type="ARBA" id="ARBA00022490"/>
    </source>
</evidence>
<dbReference type="HAMAP" id="MF_02019">
    <property type="entry name" value="MurF"/>
    <property type="match status" value="1"/>
</dbReference>
<proteinExistence type="inferred from homology"/>
<gene>
    <name evidence="10 15" type="primary">murF</name>
    <name evidence="15" type="ORF">AB1471_14760</name>
</gene>
<sequence length="460" mass="50554">MKRTLGQIAEMIGVELPNQAFRDVIVEGASINTRTLKENNLFIPFKGEKVDGHTFVKQAFEQGAAATLWQEGVENPPLDVPLLLVKDPELALQEMARVYRSQSSFKVVAITGSNGKTTTKDMVAGVLSTQFLVQKTEGNFNNELGLPLTLINVEEETEVAVLEMGMSGFREIAFLTELASPDIAVITNIGESHMQYLGSREGIARAKFEITEGLSEHGILFYYGDEPLLKELVEKSTGFCSASYGYEQTNGLFPKEVEVTENGSKVLLTADRDQFIEVPVLGRHNVLNALAAVRVGLHLGMTLSGIAQGFRSMKLTSMRMERVNGAKGEIIINDAYNASPTSMKAVIKFAEDMPVEGRKILLLGDILELGPNEEAFHREIGKEIHPTKIDYVLTFGERAHLIAEEASEHFPKGRVQSFGLEKAELINMLKGLTTANDLIVVKGSRGMKLEEVVEALQINV</sequence>
<evidence type="ECO:0000256" key="3">
    <source>
        <dbReference type="ARBA" id="ARBA00022618"/>
    </source>
</evidence>
<dbReference type="InterPro" id="IPR036615">
    <property type="entry name" value="Mur_ligase_C_dom_sf"/>
</dbReference>
<dbReference type="InterPro" id="IPR051046">
    <property type="entry name" value="MurCDEF_CellWall_CoF430Synth"/>
</dbReference>
<dbReference type="NCBIfam" id="TIGR01143">
    <property type="entry name" value="murF"/>
    <property type="match status" value="1"/>
</dbReference>
<keyword evidence="5 10" id="KW-0067">ATP-binding</keyword>
<dbReference type="EC" id="6.3.2.10" evidence="10 11"/>
<evidence type="ECO:0000313" key="15">
    <source>
        <dbReference type="EMBL" id="MEW9503050.1"/>
    </source>
</evidence>
<dbReference type="SUPFAM" id="SSF53623">
    <property type="entry name" value="MurD-like peptide ligases, catalytic domain"/>
    <property type="match status" value="1"/>
</dbReference>
<dbReference type="Gene3D" id="3.40.1390.10">
    <property type="entry name" value="MurE/MurF, N-terminal domain"/>
    <property type="match status" value="1"/>
</dbReference>
<keyword evidence="1 10" id="KW-0963">Cytoplasm</keyword>
<evidence type="ECO:0000259" key="12">
    <source>
        <dbReference type="Pfam" id="PF01225"/>
    </source>
</evidence>
<dbReference type="PANTHER" id="PTHR43024">
    <property type="entry name" value="UDP-N-ACETYLMURAMOYL-TRIPEPTIDE--D-ALANYL-D-ALANINE LIGASE"/>
    <property type="match status" value="1"/>
</dbReference>
<dbReference type="Pfam" id="PF01225">
    <property type="entry name" value="Mur_ligase"/>
    <property type="match status" value="1"/>
</dbReference>
<comment type="similarity">
    <text evidence="10">Belongs to the MurCDEF family. MurF subfamily.</text>
</comment>
<dbReference type="InterPro" id="IPR036565">
    <property type="entry name" value="Mur-like_cat_sf"/>
</dbReference>
<evidence type="ECO:0000256" key="6">
    <source>
        <dbReference type="ARBA" id="ARBA00022960"/>
    </source>
</evidence>